<reference evidence="1" key="2">
    <citation type="journal article" date="2023" name="BMC Genomics">
        <title>Pest status, molecular evolution, and epigenetic factors derived from the genome assembly of Frankliniella fusca, a thysanopteran phytovirus vector.</title>
        <authorList>
            <person name="Catto M.A."/>
            <person name="Labadie P.E."/>
            <person name="Jacobson A.L."/>
            <person name="Kennedy G.G."/>
            <person name="Srinivasan R."/>
            <person name="Hunt B.G."/>
        </authorList>
    </citation>
    <scope>NUCLEOTIDE SEQUENCE</scope>
    <source>
        <strain evidence="1">PL_HMW_Pooled</strain>
    </source>
</reference>
<dbReference type="Proteomes" id="UP001219518">
    <property type="component" value="Unassembled WGS sequence"/>
</dbReference>
<reference evidence="1" key="1">
    <citation type="submission" date="2021-07" db="EMBL/GenBank/DDBJ databases">
        <authorList>
            <person name="Catto M.A."/>
            <person name="Jacobson A."/>
            <person name="Kennedy G."/>
            <person name="Labadie P."/>
            <person name="Hunt B.G."/>
            <person name="Srinivasan R."/>
        </authorList>
    </citation>
    <scope>NUCLEOTIDE SEQUENCE</scope>
    <source>
        <strain evidence="1">PL_HMW_Pooled</strain>
        <tissue evidence="1">Head</tissue>
    </source>
</reference>
<proteinExistence type="predicted"/>
<dbReference type="EMBL" id="JAHWGI010000085">
    <property type="protein sequence ID" value="KAK3909220.1"/>
    <property type="molecule type" value="Genomic_DNA"/>
</dbReference>
<comment type="caution">
    <text evidence="1">The sequence shown here is derived from an EMBL/GenBank/DDBJ whole genome shotgun (WGS) entry which is preliminary data.</text>
</comment>
<gene>
    <name evidence="1" type="ORF">KUF71_003820</name>
</gene>
<keyword evidence="2" id="KW-1185">Reference proteome</keyword>
<organism evidence="1 2">
    <name type="scientific">Frankliniella fusca</name>
    <dbReference type="NCBI Taxonomy" id="407009"/>
    <lineage>
        <taxon>Eukaryota</taxon>
        <taxon>Metazoa</taxon>
        <taxon>Ecdysozoa</taxon>
        <taxon>Arthropoda</taxon>
        <taxon>Hexapoda</taxon>
        <taxon>Insecta</taxon>
        <taxon>Pterygota</taxon>
        <taxon>Neoptera</taxon>
        <taxon>Paraneoptera</taxon>
        <taxon>Thysanoptera</taxon>
        <taxon>Terebrantia</taxon>
        <taxon>Thripoidea</taxon>
        <taxon>Thripidae</taxon>
        <taxon>Frankliniella</taxon>
    </lineage>
</organism>
<evidence type="ECO:0000313" key="1">
    <source>
        <dbReference type="EMBL" id="KAK3909220.1"/>
    </source>
</evidence>
<accession>A0AAE1GTS7</accession>
<sequence length="87" mass="9856">MCTVCAGRLHLFSYEIFWQSSHYLIVAELTQYKLGSGFNFIRCVHANLEVPSSLCFVLRGMEQLLVKKGSTTTHSSAYIVLHECLNL</sequence>
<protein>
    <submittedName>
        <fullName evidence="1">2'-deoxynucleoside 5'-phosphate N-hydrolase 1</fullName>
    </submittedName>
</protein>
<dbReference type="AlphaFoldDB" id="A0AAE1GTS7"/>
<name>A0AAE1GTS7_9NEOP</name>
<evidence type="ECO:0000313" key="2">
    <source>
        <dbReference type="Proteomes" id="UP001219518"/>
    </source>
</evidence>